<keyword evidence="1" id="KW-0472">Membrane</keyword>
<sequence>MKSALFLYYFDTFFTIFIIYVVPCVIPKREKGGVGMEERFQDIKLREDGFLEIELKSADDFDDYIYQKMQKDNGCLPCVRDHHNTKKLYYDTKGYVSLCTYMHSHIFEAQESCEFLIYVLESMLSVNTSKPVMMNIEYMYMHHEGGLLRFLVLPLCVDKWAFQKAESVAFLGQLMEAMRLQEGYEAFGYLAYMQKYEEMTLPMVLQGLHDLHEHGKKKPTLFQRLLHLEKEEAPYVPKDIPFPKAYPQLQIREPSEEYRTQTAIYGETMVLCADEQCFFVQGEQRYQVKSECYRIGRTKDNELCIDSVYISSHHACFYKNTMELEDLSSSNGTFVNGVRIHKQVLQDGDQVTFAQDSFQFIKR</sequence>
<reference evidence="3 4" key="1">
    <citation type="submission" date="2007-09" db="EMBL/GenBank/DDBJ databases">
        <title>Draft genome sequence of Eubacterium dolichum (DSM 3991).</title>
        <authorList>
            <person name="Sudarsanam P."/>
            <person name="Ley R."/>
            <person name="Guruge J."/>
            <person name="Turnbaugh P.J."/>
            <person name="Mahowald M."/>
            <person name="Liep D."/>
            <person name="Gordon J."/>
        </authorList>
    </citation>
    <scope>NUCLEOTIDE SEQUENCE [LARGE SCALE GENOMIC DNA]</scope>
    <source>
        <strain evidence="3 4">DSM 3991</strain>
    </source>
</reference>
<dbReference type="InterPro" id="IPR050923">
    <property type="entry name" value="Cell_Proc_Reg/RNA_Proc"/>
</dbReference>
<dbReference type="PROSITE" id="PS50006">
    <property type="entry name" value="FHA_DOMAIN"/>
    <property type="match status" value="1"/>
</dbReference>
<evidence type="ECO:0000313" key="3">
    <source>
        <dbReference type="EMBL" id="EDP10972.1"/>
    </source>
</evidence>
<gene>
    <name evidence="3" type="ORF">EUBDOL_01571</name>
</gene>
<dbReference type="CDD" id="cd00060">
    <property type="entry name" value="FHA"/>
    <property type="match status" value="1"/>
</dbReference>
<dbReference type="Gene3D" id="2.60.200.20">
    <property type="match status" value="1"/>
</dbReference>
<dbReference type="SUPFAM" id="SSF49879">
    <property type="entry name" value="SMAD/FHA domain"/>
    <property type="match status" value="1"/>
</dbReference>
<dbReference type="Pfam" id="PF00498">
    <property type="entry name" value="FHA"/>
    <property type="match status" value="1"/>
</dbReference>
<protein>
    <submittedName>
        <fullName evidence="3">FHA domain protein</fullName>
    </submittedName>
</protein>
<comment type="caution">
    <text evidence="3">The sequence shown here is derived from an EMBL/GenBank/DDBJ whole genome shotgun (WGS) entry which is preliminary data.</text>
</comment>
<feature type="domain" description="FHA" evidence="2">
    <location>
        <begin position="293"/>
        <end position="340"/>
    </location>
</feature>
<reference evidence="3 4" key="2">
    <citation type="submission" date="2007-09" db="EMBL/GenBank/DDBJ databases">
        <authorList>
            <person name="Fulton L."/>
            <person name="Clifton S."/>
            <person name="Fulton B."/>
            <person name="Xu J."/>
            <person name="Minx P."/>
            <person name="Pepin K.H."/>
            <person name="Johnson M."/>
            <person name="Thiruvilangam P."/>
            <person name="Bhonagiri V."/>
            <person name="Nash W.E."/>
            <person name="Mardis E.R."/>
            <person name="Wilson R.K."/>
        </authorList>
    </citation>
    <scope>NUCLEOTIDE SEQUENCE [LARGE SCALE GENOMIC DNA]</scope>
    <source>
        <strain evidence="3 4">DSM 3991</strain>
    </source>
</reference>
<dbReference type="EMBL" id="ABAW02000021">
    <property type="protein sequence ID" value="EDP10972.1"/>
    <property type="molecule type" value="Genomic_DNA"/>
</dbReference>
<dbReference type="HOGENOM" id="CLU_053492_0_0_9"/>
<proteinExistence type="predicted"/>
<evidence type="ECO:0000256" key="1">
    <source>
        <dbReference type="SAM" id="Phobius"/>
    </source>
</evidence>
<dbReference type="STRING" id="428127.EUBDOL_01571"/>
<name>A8RD27_9FIRM</name>
<evidence type="ECO:0000313" key="4">
    <source>
        <dbReference type="Proteomes" id="UP000004090"/>
    </source>
</evidence>
<dbReference type="InterPro" id="IPR008984">
    <property type="entry name" value="SMAD_FHA_dom_sf"/>
</dbReference>
<dbReference type="Proteomes" id="UP000004090">
    <property type="component" value="Unassembled WGS sequence"/>
</dbReference>
<keyword evidence="1" id="KW-0812">Transmembrane</keyword>
<feature type="transmembrane region" description="Helical" evidence="1">
    <location>
        <begin position="6"/>
        <end position="26"/>
    </location>
</feature>
<dbReference type="PANTHER" id="PTHR23308">
    <property type="entry name" value="NUCLEAR INHIBITOR OF PROTEIN PHOSPHATASE-1"/>
    <property type="match status" value="1"/>
</dbReference>
<dbReference type="AlphaFoldDB" id="A8RD27"/>
<organism evidence="3 4">
    <name type="scientific">Amedibacillus dolichus DSM 3991</name>
    <dbReference type="NCBI Taxonomy" id="428127"/>
    <lineage>
        <taxon>Bacteria</taxon>
        <taxon>Bacillati</taxon>
        <taxon>Bacillota</taxon>
        <taxon>Erysipelotrichia</taxon>
        <taxon>Erysipelotrichales</taxon>
        <taxon>Erysipelotrichaceae</taxon>
        <taxon>Amedibacillus</taxon>
    </lineage>
</organism>
<dbReference type="InterPro" id="IPR000253">
    <property type="entry name" value="FHA_dom"/>
</dbReference>
<dbReference type="SMART" id="SM00240">
    <property type="entry name" value="FHA"/>
    <property type="match status" value="1"/>
</dbReference>
<accession>A8RD27</accession>
<dbReference type="eggNOG" id="COG1716">
    <property type="taxonomic scope" value="Bacteria"/>
</dbReference>
<evidence type="ECO:0000259" key="2">
    <source>
        <dbReference type="PROSITE" id="PS50006"/>
    </source>
</evidence>
<keyword evidence="1" id="KW-1133">Transmembrane helix</keyword>